<reference evidence="1 2" key="1">
    <citation type="submission" date="2018-02" db="EMBL/GenBank/DDBJ databases">
        <title>The genomes of Aspergillus section Nigri reveals drivers in fungal speciation.</title>
        <authorList>
            <consortium name="DOE Joint Genome Institute"/>
            <person name="Vesth T.C."/>
            <person name="Nybo J."/>
            <person name="Theobald S."/>
            <person name="Brandl J."/>
            <person name="Frisvad J.C."/>
            <person name="Nielsen K.F."/>
            <person name="Lyhne E.K."/>
            <person name="Kogle M.E."/>
            <person name="Kuo A."/>
            <person name="Riley R."/>
            <person name="Clum A."/>
            <person name="Nolan M."/>
            <person name="Lipzen A."/>
            <person name="Salamov A."/>
            <person name="Henrissat B."/>
            <person name="Wiebenga A."/>
            <person name="De vries R.P."/>
            <person name="Grigoriev I.V."/>
            <person name="Mortensen U.H."/>
            <person name="Andersen M.R."/>
            <person name="Baker S.E."/>
        </authorList>
    </citation>
    <scope>NUCLEOTIDE SEQUENCE [LARGE SCALE GENOMIC DNA]</scope>
    <source>
        <strain evidence="1 2">CBS 121593</strain>
    </source>
</reference>
<sequence>MVRPLTPAASLLRCTPNLSTASYPTANNPKQLSDYQPVVLLWPRGQCTPSSPSFLFFPRFSSISLSKNIPGWASRLASLQQDTMTNHRGVLSDLAVSSLLRLFI</sequence>
<evidence type="ECO:0000313" key="1">
    <source>
        <dbReference type="EMBL" id="RAL00671.1"/>
    </source>
</evidence>
<dbReference type="AlphaFoldDB" id="A0A395GYK1"/>
<gene>
    <name evidence="1" type="ORF">BO80DRAFT_95097</name>
</gene>
<protein>
    <submittedName>
        <fullName evidence="1">Uncharacterized protein</fullName>
    </submittedName>
</protein>
<organism evidence="1 2">
    <name type="scientific">Aspergillus ibericus CBS 121593</name>
    <dbReference type="NCBI Taxonomy" id="1448316"/>
    <lineage>
        <taxon>Eukaryota</taxon>
        <taxon>Fungi</taxon>
        <taxon>Dikarya</taxon>
        <taxon>Ascomycota</taxon>
        <taxon>Pezizomycotina</taxon>
        <taxon>Eurotiomycetes</taxon>
        <taxon>Eurotiomycetidae</taxon>
        <taxon>Eurotiales</taxon>
        <taxon>Aspergillaceae</taxon>
        <taxon>Aspergillus</taxon>
        <taxon>Aspergillus subgen. Circumdati</taxon>
    </lineage>
</organism>
<dbReference type="RefSeq" id="XP_025574998.1">
    <property type="nucleotide sequence ID" value="XM_025724951.1"/>
</dbReference>
<dbReference type="Proteomes" id="UP000249402">
    <property type="component" value="Unassembled WGS sequence"/>
</dbReference>
<evidence type="ECO:0000313" key="2">
    <source>
        <dbReference type="Proteomes" id="UP000249402"/>
    </source>
</evidence>
<dbReference type="GeneID" id="37229816"/>
<keyword evidence="2" id="KW-1185">Reference proteome</keyword>
<dbReference type="EMBL" id="KZ824439">
    <property type="protein sequence ID" value="RAL00671.1"/>
    <property type="molecule type" value="Genomic_DNA"/>
</dbReference>
<accession>A0A395GYK1</accession>
<proteinExistence type="predicted"/>
<name>A0A395GYK1_9EURO</name>
<dbReference type="VEuPathDB" id="FungiDB:BO80DRAFT_95097"/>